<evidence type="ECO:0000313" key="7">
    <source>
        <dbReference type="EMBL" id="MDQ0480123.1"/>
    </source>
</evidence>
<gene>
    <name evidence="7" type="ORF">QOZ93_001871</name>
</gene>
<comment type="subcellular location">
    <subcellularLocation>
        <location evidence="1">Membrane</location>
        <topology evidence="1">Multi-pass membrane protein</topology>
    </subcellularLocation>
</comment>
<evidence type="ECO:0000256" key="3">
    <source>
        <dbReference type="ARBA" id="ARBA00022692"/>
    </source>
</evidence>
<dbReference type="InterPro" id="IPR002549">
    <property type="entry name" value="AI-2E-like"/>
</dbReference>
<evidence type="ECO:0000256" key="5">
    <source>
        <dbReference type="ARBA" id="ARBA00023136"/>
    </source>
</evidence>
<dbReference type="Proteomes" id="UP001224418">
    <property type="component" value="Unassembled WGS sequence"/>
</dbReference>
<evidence type="ECO:0000256" key="2">
    <source>
        <dbReference type="ARBA" id="ARBA00009773"/>
    </source>
</evidence>
<dbReference type="EMBL" id="JAUSWN010000015">
    <property type="protein sequence ID" value="MDQ0480123.1"/>
    <property type="molecule type" value="Genomic_DNA"/>
</dbReference>
<reference evidence="7 8" key="1">
    <citation type="submission" date="2023-07" db="EMBL/GenBank/DDBJ databases">
        <title>Genomic Encyclopedia of Type Strains, Phase IV (KMG-IV): sequencing the most valuable type-strain genomes for metagenomic binning, comparative biology and taxonomic classification.</title>
        <authorList>
            <person name="Goeker M."/>
        </authorList>
    </citation>
    <scope>NUCLEOTIDE SEQUENCE [LARGE SCALE GENOMIC DNA]</scope>
    <source>
        <strain evidence="7 8">DSM 1400</strain>
    </source>
</reference>
<evidence type="ECO:0000256" key="6">
    <source>
        <dbReference type="SAM" id="Phobius"/>
    </source>
</evidence>
<dbReference type="PANTHER" id="PTHR21716">
    <property type="entry name" value="TRANSMEMBRANE PROTEIN"/>
    <property type="match status" value="1"/>
</dbReference>
<proteinExistence type="inferred from homology"/>
<keyword evidence="3 6" id="KW-0812">Transmembrane</keyword>
<protein>
    <submittedName>
        <fullName evidence="7">PurR-regulated permease PerM</fullName>
    </submittedName>
</protein>
<keyword evidence="8" id="KW-1185">Reference proteome</keyword>
<feature type="transmembrane region" description="Helical" evidence="6">
    <location>
        <begin position="86"/>
        <end position="108"/>
    </location>
</feature>
<dbReference type="Pfam" id="PF01594">
    <property type="entry name" value="AI-2E_transport"/>
    <property type="match status" value="1"/>
</dbReference>
<accession>A0ABU0JSP5</accession>
<keyword evidence="5 6" id="KW-0472">Membrane</keyword>
<evidence type="ECO:0000256" key="1">
    <source>
        <dbReference type="ARBA" id="ARBA00004141"/>
    </source>
</evidence>
<evidence type="ECO:0000313" key="8">
    <source>
        <dbReference type="Proteomes" id="UP001224418"/>
    </source>
</evidence>
<name>A0ABU0JSP5_HATLI</name>
<comment type="caution">
    <text evidence="7">The sequence shown here is derived from an EMBL/GenBank/DDBJ whole genome shotgun (WGS) entry which is preliminary data.</text>
</comment>
<sequence>MQLLGKFNLHSFVTKIIDGGNSIFSKEVIREGAINTTEFLFSYFLANIIVYFLLVDEEKILKVLGKAFNSNVIKQIHLKSLELNKIIAIEIKLMIICTGITILGFFILGIKYAIHLGIICGLFDILPYIGTIFIFIPLILYRIVLKDYIRVIGLVALYLLTLIVRQILETNFVSKSFEVHPLVILIFMYIFIKITGVIGVILAPIYVISAKEILQI</sequence>
<feature type="transmembrane region" description="Helical" evidence="6">
    <location>
        <begin position="114"/>
        <end position="141"/>
    </location>
</feature>
<feature type="transmembrane region" description="Helical" evidence="6">
    <location>
        <begin position="180"/>
        <end position="208"/>
    </location>
</feature>
<feature type="transmembrane region" description="Helical" evidence="6">
    <location>
        <begin position="148"/>
        <end position="168"/>
    </location>
</feature>
<feature type="transmembrane region" description="Helical" evidence="6">
    <location>
        <begin position="39"/>
        <end position="55"/>
    </location>
</feature>
<comment type="similarity">
    <text evidence="2">Belongs to the autoinducer-2 exporter (AI-2E) (TC 2.A.86) family.</text>
</comment>
<dbReference type="PANTHER" id="PTHR21716:SF68">
    <property type="entry name" value="TRANSPORT PROTEIN YTVI-RELATED"/>
    <property type="match status" value="1"/>
</dbReference>
<evidence type="ECO:0000256" key="4">
    <source>
        <dbReference type="ARBA" id="ARBA00022989"/>
    </source>
</evidence>
<keyword evidence="4 6" id="KW-1133">Transmembrane helix</keyword>
<organism evidence="7 8">
    <name type="scientific">Hathewaya limosa</name>
    <name type="common">Clostridium limosum</name>
    <dbReference type="NCBI Taxonomy" id="1536"/>
    <lineage>
        <taxon>Bacteria</taxon>
        <taxon>Bacillati</taxon>
        <taxon>Bacillota</taxon>
        <taxon>Clostridia</taxon>
        <taxon>Eubacteriales</taxon>
        <taxon>Clostridiaceae</taxon>
        <taxon>Hathewaya</taxon>
    </lineage>
</organism>